<gene>
    <name evidence="1" type="ORF">SAMN02910344_00381</name>
</gene>
<organism evidence="1 2">
    <name type="scientific">Ruminobacter amylophilus</name>
    <dbReference type="NCBI Taxonomy" id="867"/>
    <lineage>
        <taxon>Bacteria</taxon>
        <taxon>Pseudomonadati</taxon>
        <taxon>Pseudomonadota</taxon>
        <taxon>Gammaproteobacteria</taxon>
        <taxon>Aeromonadales</taxon>
        <taxon>Succinivibrionaceae</taxon>
        <taxon>Ruminobacter</taxon>
    </lineage>
</organism>
<dbReference type="RefSeq" id="WP_093140476.1">
    <property type="nucleotide sequence ID" value="NZ_FOXF01000004.1"/>
</dbReference>
<accession>A0A662ZER7</accession>
<sequence length="123" mass="13285">MCCFFIPTAEAAILTLTSAALKNNRNPGVQLFRRHANGLSKLLAGGSLLLALEHIWHGEITFHFPFITAMETPEDTAVMLQELADVGVPMAFLVTFAYITFSALRSFFAGHASAARDLSGSAK</sequence>
<dbReference type="EMBL" id="FOXF01000004">
    <property type="protein sequence ID" value="SFP07659.1"/>
    <property type="molecule type" value="Genomic_DNA"/>
</dbReference>
<proteinExistence type="predicted"/>
<dbReference type="AlphaFoldDB" id="A0A662ZER7"/>
<name>A0A662ZER7_9GAMM</name>
<dbReference type="Proteomes" id="UP000243745">
    <property type="component" value="Unassembled WGS sequence"/>
</dbReference>
<reference evidence="1 2" key="1">
    <citation type="submission" date="2016-10" db="EMBL/GenBank/DDBJ databases">
        <authorList>
            <person name="Varghese N."/>
            <person name="Submissions S."/>
        </authorList>
    </citation>
    <scope>NUCLEOTIDE SEQUENCE [LARGE SCALE GENOMIC DNA]</scope>
    <source>
        <strain evidence="1 2">DSM 1361</strain>
    </source>
</reference>
<protein>
    <submittedName>
        <fullName evidence="1">Uncharacterized protein</fullName>
    </submittedName>
</protein>
<keyword evidence="2" id="KW-1185">Reference proteome</keyword>
<evidence type="ECO:0000313" key="1">
    <source>
        <dbReference type="EMBL" id="SFP07659.1"/>
    </source>
</evidence>
<evidence type="ECO:0000313" key="2">
    <source>
        <dbReference type="Proteomes" id="UP000243745"/>
    </source>
</evidence>
<dbReference type="OrthoDB" id="1770784at2"/>